<evidence type="ECO:0000313" key="2">
    <source>
        <dbReference type="EMBL" id="SEL57798.1"/>
    </source>
</evidence>
<dbReference type="AlphaFoldDB" id="A0A1H7RCW1"/>
<proteinExistence type="predicted"/>
<sequence length="31" mass="3310">MDLLAKGTRREDSGPAGNLAAYLPRRAVGPR</sequence>
<evidence type="ECO:0000313" key="3">
    <source>
        <dbReference type="Proteomes" id="UP000198953"/>
    </source>
</evidence>
<dbReference type="Proteomes" id="UP000198953">
    <property type="component" value="Unassembled WGS sequence"/>
</dbReference>
<accession>A0A1H7RCW1</accession>
<feature type="region of interest" description="Disordered" evidence="1">
    <location>
        <begin position="1"/>
        <end position="31"/>
    </location>
</feature>
<dbReference type="EMBL" id="FOBF01000005">
    <property type="protein sequence ID" value="SEL57798.1"/>
    <property type="molecule type" value="Genomic_DNA"/>
</dbReference>
<keyword evidence="3" id="KW-1185">Reference proteome</keyword>
<protein>
    <submittedName>
        <fullName evidence="2">Uncharacterized protein</fullName>
    </submittedName>
</protein>
<name>A0A1H7RCW1_9ACTN</name>
<reference evidence="2 3" key="1">
    <citation type="submission" date="2016-10" db="EMBL/GenBank/DDBJ databases">
        <authorList>
            <person name="de Groot N.N."/>
        </authorList>
    </citation>
    <scope>NUCLEOTIDE SEQUENCE [LARGE SCALE GENOMIC DNA]</scope>
    <source>
        <strain evidence="2 3">DSM 43357</strain>
    </source>
</reference>
<evidence type="ECO:0000256" key="1">
    <source>
        <dbReference type="SAM" id="MobiDB-lite"/>
    </source>
</evidence>
<gene>
    <name evidence="2" type="ORF">SAMN05660976_02884</name>
</gene>
<organism evidence="2 3">
    <name type="scientific">Nonomuraea pusilla</name>
    <dbReference type="NCBI Taxonomy" id="46177"/>
    <lineage>
        <taxon>Bacteria</taxon>
        <taxon>Bacillati</taxon>
        <taxon>Actinomycetota</taxon>
        <taxon>Actinomycetes</taxon>
        <taxon>Streptosporangiales</taxon>
        <taxon>Streptosporangiaceae</taxon>
        <taxon>Nonomuraea</taxon>
    </lineage>
</organism>